<protein>
    <recommendedName>
        <fullName evidence="5">Aminoglycoside N(3)-acetyltransferase</fullName>
    </recommendedName>
</protein>
<dbReference type="GO" id="GO:0046677">
    <property type="term" value="P:response to antibiotic"/>
    <property type="evidence" value="ECO:0007669"/>
    <property type="project" value="InterPro"/>
</dbReference>
<organism evidence="4">
    <name type="scientific">marine sediment metagenome</name>
    <dbReference type="NCBI Taxonomy" id="412755"/>
    <lineage>
        <taxon>unclassified sequences</taxon>
        <taxon>metagenomes</taxon>
        <taxon>ecological metagenomes</taxon>
    </lineage>
</organism>
<dbReference type="EMBL" id="LAZR01041049">
    <property type="protein sequence ID" value="KKL12977.1"/>
    <property type="molecule type" value="Genomic_DNA"/>
</dbReference>
<name>A0A0F9BGL0_9ZZZZ</name>
<dbReference type="InterPro" id="IPR003679">
    <property type="entry name" value="Amioglycoside_AcTrfase"/>
</dbReference>
<evidence type="ECO:0000256" key="1">
    <source>
        <dbReference type="ARBA" id="ARBA00006383"/>
    </source>
</evidence>
<comment type="similarity">
    <text evidence="1">Belongs to the antibiotic N-acetyltransferase family.</text>
</comment>
<dbReference type="AlphaFoldDB" id="A0A0F9BGL0"/>
<evidence type="ECO:0000256" key="2">
    <source>
        <dbReference type="ARBA" id="ARBA00022679"/>
    </source>
</evidence>
<keyword evidence="2" id="KW-0808">Transferase</keyword>
<dbReference type="InterPro" id="IPR028345">
    <property type="entry name" value="Antibiotic_NAT-like"/>
</dbReference>
<evidence type="ECO:0008006" key="5">
    <source>
        <dbReference type="Google" id="ProtNLM"/>
    </source>
</evidence>
<accession>A0A0F9BGL0</accession>
<dbReference type="PANTHER" id="PTHR11104">
    <property type="entry name" value="AMINOGLYCOSIDE N3-ACETYLTRANSFERASE"/>
    <property type="match status" value="1"/>
</dbReference>
<comment type="caution">
    <text evidence="4">The sequence shown here is derived from an EMBL/GenBank/DDBJ whole genome shotgun (WGS) entry which is preliminary data.</text>
</comment>
<keyword evidence="3" id="KW-0012">Acyltransferase</keyword>
<evidence type="ECO:0000256" key="3">
    <source>
        <dbReference type="ARBA" id="ARBA00023315"/>
    </source>
</evidence>
<sequence length="64" mass="7176">MVRKREEELKQTSKMIMKSNIIEDLKRMGIEKGDVLWVHSSLKSIGYVEGGPLTVIGALMETIG</sequence>
<gene>
    <name evidence="4" type="ORF">LCGC14_2530410</name>
</gene>
<evidence type="ECO:0000313" key="4">
    <source>
        <dbReference type="EMBL" id="KKL12977.1"/>
    </source>
</evidence>
<dbReference type="PANTHER" id="PTHR11104:SF0">
    <property type="entry name" value="SPBETA PROPHAGE-DERIVED AMINOGLYCOSIDE N(3')-ACETYLTRANSFERASE-LIKE PROTEIN YOKD"/>
    <property type="match status" value="1"/>
</dbReference>
<proteinExistence type="inferred from homology"/>
<dbReference type="SUPFAM" id="SSF110710">
    <property type="entry name" value="TTHA0583/YokD-like"/>
    <property type="match status" value="1"/>
</dbReference>
<reference evidence="4" key="1">
    <citation type="journal article" date="2015" name="Nature">
        <title>Complex archaea that bridge the gap between prokaryotes and eukaryotes.</title>
        <authorList>
            <person name="Spang A."/>
            <person name="Saw J.H."/>
            <person name="Jorgensen S.L."/>
            <person name="Zaremba-Niedzwiedzka K."/>
            <person name="Martijn J."/>
            <person name="Lind A.E."/>
            <person name="van Eijk R."/>
            <person name="Schleper C."/>
            <person name="Guy L."/>
            <person name="Ettema T.J."/>
        </authorList>
    </citation>
    <scope>NUCLEOTIDE SEQUENCE</scope>
</reference>
<dbReference type="Pfam" id="PF02522">
    <property type="entry name" value="Antibiotic_NAT"/>
    <property type="match status" value="1"/>
</dbReference>
<feature type="non-terminal residue" evidence="4">
    <location>
        <position position="64"/>
    </location>
</feature>
<dbReference type="GO" id="GO:0008080">
    <property type="term" value="F:N-acetyltransferase activity"/>
    <property type="evidence" value="ECO:0007669"/>
    <property type="project" value="InterPro"/>
</dbReference>